<dbReference type="SUPFAM" id="SSF48452">
    <property type="entry name" value="TPR-like"/>
    <property type="match status" value="1"/>
</dbReference>
<dbReference type="InterPro" id="IPR011990">
    <property type="entry name" value="TPR-like_helical_dom_sf"/>
</dbReference>
<dbReference type="InterPro" id="IPR027417">
    <property type="entry name" value="P-loop_NTPase"/>
</dbReference>
<dbReference type="PANTHER" id="PTHR46082:SF6">
    <property type="entry name" value="AAA+ ATPASE DOMAIN-CONTAINING PROTEIN-RELATED"/>
    <property type="match status" value="1"/>
</dbReference>
<sequence>MAQKGSTFGDSQDKIDFVKGRLDDHKRPSLVFDNYDDLTVRGLGIRDGYPSNTKHAVLVTSRHEDSVNPGEGIEVSDMATDEAVSLLLQRTHIKDTDDATKDAQDLVSHLGHLPLAITQAGAYIGSKKVALHKFLSHYRKRTASEMTMEHYSSDKSERNHIDGMLLFYAILHHDVVNEEFLIHLLGKVHNLPSWAEPITTNGFWDSEKFQEVVAKLGRLSLLQILRFKSGHYDFSIHPMVSDWLKHIIGSAMRIVAAFIKYKKGRQMSFEVRREDTKSGDLETDTIMDSKFVFAEFMYTDMQLTNGTTLFEYVLKLWEKRLGGDHRKTIDAANQLARVYTEKKKFAKAEEITRRITASPEGKLFCTLADCYSAQAEYAKAGDDVRRSTFTSAERGRTSKPSLSILGEWEGDPSEVEKVALDRAEAYTDLGCIHHDRGLQAQDEDKPGPENFAKAQDVQYKALSAFESLNGTDHHRVLMASHNLAVSLNLGDKLAESEKMYQRTLDGYEQVYGPNHGLTWKMLEGSSLHTRSSLGLEEILGPGDPLALDFFGCLVDLYRTIENKLEIEKLYLRALAKRAEVLGSDHRITLDIANILGFLYLEERRWDNADTYLRRALDGYVRNLENTHPSRDGKALETMEGMVIALLNRRRYEDAERMARGLLEMREELHGRHHPDTLQTATDLAIILQQQGKNWEADRIHKTYEERYHKVLERGEEVREEIEEGIAELQLGE</sequence>
<accession>A0A8H3FNP4</accession>
<dbReference type="AlphaFoldDB" id="A0A8H3FNP4"/>
<evidence type="ECO:0000313" key="1">
    <source>
        <dbReference type="EMBL" id="CAF9927150.1"/>
    </source>
</evidence>
<dbReference type="Proteomes" id="UP000664203">
    <property type="component" value="Unassembled WGS sequence"/>
</dbReference>
<dbReference type="SUPFAM" id="SSF52540">
    <property type="entry name" value="P-loop containing nucleoside triphosphate hydrolases"/>
    <property type="match status" value="1"/>
</dbReference>
<dbReference type="OrthoDB" id="626167at2759"/>
<dbReference type="Pfam" id="PF13424">
    <property type="entry name" value="TPR_12"/>
    <property type="match status" value="2"/>
</dbReference>
<proteinExistence type="predicted"/>
<evidence type="ECO:0000313" key="2">
    <source>
        <dbReference type="Proteomes" id="UP000664203"/>
    </source>
</evidence>
<dbReference type="InterPro" id="IPR053137">
    <property type="entry name" value="NLR-like"/>
</dbReference>
<organism evidence="1 2">
    <name type="scientific">Alectoria fallacina</name>
    <dbReference type="NCBI Taxonomy" id="1903189"/>
    <lineage>
        <taxon>Eukaryota</taxon>
        <taxon>Fungi</taxon>
        <taxon>Dikarya</taxon>
        <taxon>Ascomycota</taxon>
        <taxon>Pezizomycotina</taxon>
        <taxon>Lecanoromycetes</taxon>
        <taxon>OSLEUM clade</taxon>
        <taxon>Lecanoromycetidae</taxon>
        <taxon>Lecanorales</taxon>
        <taxon>Lecanorineae</taxon>
        <taxon>Parmeliaceae</taxon>
        <taxon>Alectoria</taxon>
    </lineage>
</organism>
<name>A0A8H3FNP4_9LECA</name>
<comment type="caution">
    <text evidence="1">The sequence shown here is derived from an EMBL/GenBank/DDBJ whole genome shotgun (WGS) entry which is preliminary data.</text>
</comment>
<dbReference type="PANTHER" id="PTHR46082">
    <property type="entry name" value="ATP/GTP-BINDING PROTEIN-RELATED"/>
    <property type="match status" value="1"/>
</dbReference>
<dbReference type="Gene3D" id="1.25.40.10">
    <property type="entry name" value="Tetratricopeptide repeat domain"/>
    <property type="match status" value="3"/>
</dbReference>
<reference evidence="1" key="1">
    <citation type="submission" date="2021-03" db="EMBL/GenBank/DDBJ databases">
        <authorList>
            <person name="Tagirdzhanova G."/>
        </authorList>
    </citation>
    <scope>NUCLEOTIDE SEQUENCE</scope>
</reference>
<dbReference type="Pfam" id="PF13374">
    <property type="entry name" value="TPR_10"/>
    <property type="match status" value="1"/>
</dbReference>
<protein>
    <submittedName>
        <fullName evidence="1">Uncharacterized protein</fullName>
    </submittedName>
</protein>
<dbReference type="EMBL" id="CAJPDR010000224">
    <property type="protein sequence ID" value="CAF9927150.1"/>
    <property type="molecule type" value="Genomic_DNA"/>
</dbReference>
<gene>
    <name evidence="1" type="ORF">ALECFALPRED_003633</name>
</gene>
<keyword evidence="2" id="KW-1185">Reference proteome</keyword>